<evidence type="ECO:0000313" key="14">
    <source>
        <dbReference type="EMBL" id="NIH78719.1"/>
    </source>
</evidence>
<keyword evidence="9 11" id="KW-0012">Acyltransferase</keyword>
<evidence type="ECO:0000256" key="6">
    <source>
        <dbReference type="ARBA" id="ARBA00022679"/>
    </source>
</evidence>
<comment type="pathway">
    <text evidence="1 11">Glycerolipid metabolism; triacylglycerol biosynthesis.</text>
</comment>
<evidence type="ECO:0000256" key="3">
    <source>
        <dbReference type="ARBA" id="ARBA00009587"/>
    </source>
</evidence>
<comment type="pathway">
    <text evidence="2">Lipid metabolism.</text>
</comment>
<keyword evidence="5 11" id="KW-0444">Lipid biosynthesis</keyword>
<feature type="domain" description="O-acyltransferase WSD1 C-terminal" evidence="13">
    <location>
        <begin position="325"/>
        <end position="470"/>
    </location>
</feature>
<evidence type="ECO:0000256" key="9">
    <source>
        <dbReference type="ARBA" id="ARBA00023315"/>
    </source>
</evidence>
<keyword evidence="6 11" id="KW-0808">Transferase</keyword>
<evidence type="ECO:0000256" key="7">
    <source>
        <dbReference type="ARBA" id="ARBA00022798"/>
    </source>
</evidence>
<dbReference type="GO" id="GO:0016746">
    <property type="term" value="F:acyltransferase activity"/>
    <property type="evidence" value="ECO:0007669"/>
    <property type="project" value="UniProtKB-KW"/>
</dbReference>
<protein>
    <recommendedName>
        <fullName evidence="4 11">Diacylglycerol O-acyltransferase</fullName>
        <ecNumber evidence="4 11">2.3.1.20</ecNumber>
    </recommendedName>
</protein>
<dbReference type="Pfam" id="PF06974">
    <property type="entry name" value="WS_DGAT_C"/>
    <property type="match status" value="1"/>
</dbReference>
<dbReference type="Proteomes" id="UP000754495">
    <property type="component" value="Unassembled WGS sequence"/>
</dbReference>
<dbReference type="NCBIfam" id="TIGR02946">
    <property type="entry name" value="acyl_WS_DGAT"/>
    <property type="match status" value="1"/>
</dbReference>
<keyword evidence="8 11" id="KW-0443">Lipid metabolism</keyword>
<keyword evidence="15" id="KW-1185">Reference proteome</keyword>
<comment type="catalytic activity">
    <reaction evidence="10 11">
        <text>an acyl-CoA + a 1,2-diacyl-sn-glycerol = a triacyl-sn-glycerol + CoA</text>
        <dbReference type="Rhea" id="RHEA:10868"/>
        <dbReference type="ChEBI" id="CHEBI:17815"/>
        <dbReference type="ChEBI" id="CHEBI:57287"/>
        <dbReference type="ChEBI" id="CHEBI:58342"/>
        <dbReference type="ChEBI" id="CHEBI:64615"/>
        <dbReference type="EC" id="2.3.1.20"/>
    </reaction>
</comment>
<dbReference type="EC" id="2.3.1.20" evidence="4 11"/>
<dbReference type="InterPro" id="IPR004255">
    <property type="entry name" value="O-acyltransferase_WSD1_N"/>
</dbReference>
<dbReference type="InterPro" id="IPR045034">
    <property type="entry name" value="O-acyltransferase_WSD1-like"/>
</dbReference>
<evidence type="ECO:0000256" key="10">
    <source>
        <dbReference type="ARBA" id="ARBA00048109"/>
    </source>
</evidence>
<proteinExistence type="inferred from homology"/>
<evidence type="ECO:0000256" key="1">
    <source>
        <dbReference type="ARBA" id="ARBA00004771"/>
    </source>
</evidence>
<evidence type="ECO:0000259" key="13">
    <source>
        <dbReference type="Pfam" id="PF06974"/>
    </source>
</evidence>
<dbReference type="PANTHER" id="PTHR31650">
    <property type="entry name" value="O-ACYLTRANSFERASE (WSD1-LIKE) FAMILY PROTEIN"/>
    <property type="match status" value="1"/>
</dbReference>
<sequence>MPDRLSALDASFLYLEDATTPMHVGGVAIFERPRDGHGHEQVRCLIRQRLAYLPRYRQRVLNVPGHLARPVWVDDVDFDLNYHVRRSALPAPGTDAQLHELVARLMARPMDHERPLWEAYFVEGLEGDRFALVTKTHQSVVDGSGTVELGQLILDSEPQPCEDTEGAGDAADPWVPRRLPSAAQLVLDAVSETVRRPGELVENVRDVLSDVTATADKVTDALGGVAAALHRVVSPAPSGPLNRHVSGGRVFAVVRTRLEDYRKVRAEHGVTVNDIVLAAITGALRDWLLSRGEAVSEATSVRALVPLAVLEPDTVEFSPAGLVNNRVEPFLVDLPVGEPNPALRLQHISHTLRAHAEAGRSVTARAMLRVGGFAPATMHALAARAAGSFSGRIFNLLVINSPGPQVPLYAGQARMTEMYPVIPLARNQALAIGVTSYHGGVYFGLNGDRKALSDVDVLAGMIEDSLEELKGASW</sequence>
<evidence type="ECO:0000256" key="11">
    <source>
        <dbReference type="RuleBase" id="RU361241"/>
    </source>
</evidence>
<dbReference type="RefSeq" id="WP_167111473.1">
    <property type="nucleotide sequence ID" value="NZ_JAANOU010000001.1"/>
</dbReference>
<gene>
    <name evidence="14" type="ORF">FHX46_001249</name>
</gene>
<dbReference type="SUPFAM" id="SSF52777">
    <property type="entry name" value="CoA-dependent acyltransferases"/>
    <property type="match status" value="1"/>
</dbReference>
<dbReference type="Pfam" id="PF03007">
    <property type="entry name" value="WS_DGAT_cat"/>
    <property type="match status" value="1"/>
</dbReference>
<dbReference type="InterPro" id="IPR009721">
    <property type="entry name" value="O-acyltransferase_WSD1_C"/>
</dbReference>
<dbReference type="PANTHER" id="PTHR31650:SF1">
    <property type="entry name" value="WAX ESTER SYNTHASE_DIACYLGLYCEROL ACYLTRANSFERASE 4-RELATED"/>
    <property type="match status" value="1"/>
</dbReference>
<name>A0ABX0SSV4_9PSEU</name>
<dbReference type="InterPro" id="IPR014292">
    <property type="entry name" value="Acyl_transf_WS/DGAT"/>
</dbReference>
<comment type="caution">
    <text evidence="14">The sequence shown here is derived from an EMBL/GenBank/DDBJ whole genome shotgun (WGS) entry which is preliminary data.</text>
</comment>
<evidence type="ECO:0000256" key="2">
    <source>
        <dbReference type="ARBA" id="ARBA00005189"/>
    </source>
</evidence>
<evidence type="ECO:0000256" key="5">
    <source>
        <dbReference type="ARBA" id="ARBA00022516"/>
    </source>
</evidence>
<comment type="similarity">
    <text evidence="3 11">Belongs to the long-chain O-acyltransferase family.</text>
</comment>
<evidence type="ECO:0000259" key="12">
    <source>
        <dbReference type="Pfam" id="PF03007"/>
    </source>
</evidence>
<accession>A0ABX0SSV4</accession>
<dbReference type="EMBL" id="JAANOU010000001">
    <property type="protein sequence ID" value="NIH78719.1"/>
    <property type="molecule type" value="Genomic_DNA"/>
</dbReference>
<evidence type="ECO:0000256" key="4">
    <source>
        <dbReference type="ARBA" id="ARBA00013244"/>
    </source>
</evidence>
<evidence type="ECO:0000313" key="15">
    <source>
        <dbReference type="Proteomes" id="UP000754495"/>
    </source>
</evidence>
<feature type="domain" description="O-acyltransferase WSD1-like N-terminal" evidence="12">
    <location>
        <begin position="5"/>
        <end position="276"/>
    </location>
</feature>
<keyword evidence="7 11" id="KW-0319">Glycerol metabolism</keyword>
<evidence type="ECO:0000256" key="8">
    <source>
        <dbReference type="ARBA" id="ARBA00023098"/>
    </source>
</evidence>
<reference evidence="14 15" key="1">
    <citation type="submission" date="2020-03" db="EMBL/GenBank/DDBJ databases">
        <title>Sequencing the genomes of 1000 actinobacteria strains.</title>
        <authorList>
            <person name="Klenk H.-P."/>
        </authorList>
    </citation>
    <scope>NUCLEOTIDE SEQUENCE [LARGE SCALE GENOMIC DNA]</scope>
    <source>
        <strain evidence="14 15">DSM 45668</strain>
    </source>
</reference>
<organism evidence="14 15">
    <name type="scientific">Amycolatopsis viridis</name>
    <dbReference type="NCBI Taxonomy" id="185678"/>
    <lineage>
        <taxon>Bacteria</taxon>
        <taxon>Bacillati</taxon>
        <taxon>Actinomycetota</taxon>
        <taxon>Actinomycetes</taxon>
        <taxon>Pseudonocardiales</taxon>
        <taxon>Pseudonocardiaceae</taxon>
        <taxon>Amycolatopsis</taxon>
    </lineage>
</organism>